<dbReference type="AlphaFoldDB" id="A0AA40VTP5"/>
<sequence length="79" mass="8979">MNLLFRIFQKLINSSLNNLLKLRNTHLLIFDIIVFSITPLLALLLRLDGYFDKAHLPELGIATILFLAVKEPIPLIPAI</sequence>
<accession>A0AA40VTP5</accession>
<organism evidence="2 3">
    <name type="scientific">Komarekiella delphini-convector SJRDD-AB1</name>
    <dbReference type="NCBI Taxonomy" id="2593771"/>
    <lineage>
        <taxon>Bacteria</taxon>
        <taxon>Bacillati</taxon>
        <taxon>Cyanobacteriota</taxon>
        <taxon>Cyanophyceae</taxon>
        <taxon>Nostocales</taxon>
        <taxon>Nostocaceae</taxon>
        <taxon>Komarekiella</taxon>
        <taxon>Komarekiella delphini-convector</taxon>
    </lineage>
</organism>
<comment type="caution">
    <text evidence="2">The sequence shown here is derived from an EMBL/GenBank/DDBJ whole genome shotgun (WGS) entry which is preliminary data.</text>
</comment>
<name>A0AA40VTP5_9NOST</name>
<gene>
    <name evidence="2" type="ORF">FNW02_27160</name>
</gene>
<keyword evidence="3" id="KW-1185">Reference proteome</keyword>
<feature type="transmembrane region" description="Helical" evidence="1">
    <location>
        <begin position="27"/>
        <end position="45"/>
    </location>
</feature>
<keyword evidence="1" id="KW-0472">Membrane</keyword>
<evidence type="ECO:0000313" key="3">
    <source>
        <dbReference type="Proteomes" id="UP001165986"/>
    </source>
</evidence>
<evidence type="ECO:0000256" key="1">
    <source>
        <dbReference type="SAM" id="Phobius"/>
    </source>
</evidence>
<evidence type="ECO:0000313" key="2">
    <source>
        <dbReference type="EMBL" id="MBD6619407.1"/>
    </source>
</evidence>
<keyword evidence="1" id="KW-1133">Transmembrane helix</keyword>
<reference evidence="2" key="1">
    <citation type="submission" date="2019-07" db="EMBL/GenBank/DDBJ databases">
        <title>Toxilogical consequences of a new and cryptic species of cyanobacteria (Komarekiella delphini-convector) recovered from the epidermis of a bottlenose dolphin and 1500 ft. in the air.</title>
        <authorList>
            <person name="Brown A.O."/>
            <person name="Dvorak P."/>
            <person name="Villanueva C.D."/>
            <person name="Foss A.J."/>
            <person name="Garvey A.D."/>
            <person name="Gibson Q.A."/>
            <person name="Johansen J.R."/>
            <person name="Casamatta D.A."/>
        </authorList>
    </citation>
    <scope>NUCLEOTIDE SEQUENCE</scope>
    <source>
        <strain evidence="2">SJRDD-AB1</strain>
    </source>
</reference>
<proteinExistence type="predicted"/>
<dbReference type="EMBL" id="VJXY01000041">
    <property type="protein sequence ID" value="MBD6619407.1"/>
    <property type="molecule type" value="Genomic_DNA"/>
</dbReference>
<keyword evidence="1" id="KW-0812">Transmembrane</keyword>
<dbReference type="Proteomes" id="UP001165986">
    <property type="component" value="Unassembled WGS sequence"/>
</dbReference>
<protein>
    <submittedName>
        <fullName evidence="2">Uncharacterized protein</fullName>
    </submittedName>
</protein>